<sequence>MGGSRRPAERNSSGPGEGELRWISLSSNLDVASVAPDYMSVPSLRPYLRPFPFPSLSSLSSSSSSLLAIFLLLILTTTTNLSIRNLHSLFQLHLLTAFHSTPSIYKELLFIFAYPTLQLPAFDTLEAQRASLSIFNCQFTSWGDTILRAATRCYILSISSLSKLYPHYATEILYHGNLFSILLPPSLLLLPHSPSLPYILTLLDQALRLPFTSSLPLPKSLSQITFLVHTPPTRHILLLACVHNLSSPSSFISYSSFGLCHLPKPSPFLYPVPTAAFNMDSQSKDQGQNNEQQIPRTPPRRIVSGLQCLNLVYAPQPATSSANMEQQPPQASHERILPGLGSLSLDSPSQQKASESPKKTKREPYHVPGFIVEDYSDGEQETRKSAATTKEPTDPLAFFTESLGRQREGESNKPIGHDSDDELDRILFGGTPPKPKESRQNVPRQSTPPSGYDFDIDLLAEQAAPDGVEIQPDAQESQTEPHVQAQGEDFGDVEMSEDDQQPRQSAPSSGHVDPACFDTSVYTQLAPPDDVQMSEGESQDCQQQVPQNPAPAGFSAAQGFNVCLPQETHGDVTMSDVDQEVFQNLSQSDHSYPPSLNGAFLAQQATSVEITMGESESQDSRQVLQSPYPPVASQPPNFTTAPLFQPAPNVGVQFNACTQTTGALDTNQGQAVGLQTLPLSLANPPLPPVSPFDNGYVSGPGQVQAQVGPNGMPFRVADLLDSNPYCPGFDISRPFVSAYAKPAPPKPESQPLAIPISKPKPKFVPARPSWQNHSVYGYLGGGFSAAFPKIPSRSMVKFPDPWNTLRPNPRRNLPKVAKLSEPILNFGAVASRSSLSVPKPQAVPSTQQDDKSLTERQEASTDASRNDVSASQPLVPTPDSDPQSDESKRQQGCDGDTVVSGKTQKLSPVKRKIDEVEDPMQNEIDTGRASRSPLVELKLANTVSLGTVAKCACQLSGSEGSKADAGDFVMQPIPGSWPRTPTRPSPINHDLSKEASGNASGVCAKCKHGNAMSSSSFVPSPIPAQNQPTWVVYAKRILGTVKRQVSEFCKACPPARKFMTWCEYRKRQREEQRNQRQSQVPVVHVTPASLPTVTPPGVVTPPTHVSSRRSTEPRPTSKAVRKDKAPSQRAKSKDSVQGISSGRVTKSEASWRGSRSIQSTSEPGPRRQPNNRTPFRGFGRSRAAREQEEMLPVQPETPAGTPLTIVEAQGVASAEPTAISQPASPVAEPVRPSEEPRTKQKSVHWLPSTTPRGRPISSVRVFDPQASVFSVAAKREDSKRPAGRPTPRIRQGPIIRPLPAKWESKVDTALSQPDSRQLGTTLSGDALTRRDFATCATPLAWLNDEIINAYLALIIDYARRSSGNLGRHHQPKHHAFNTFFYSSLRDKGYESVRRWASRAKIGGPSLLRVESVFVPIHNHAHWTLMVVKPAVRTIEHFDSLGGSSSAYVAKIKEWLRGELGNLFVEEEWRVLPSTSPQQNNGSDCGVFLLTTAKLVALEQPLSYGPRDIPAIRKRIVAELMNGGLDGDFDPKREFDVRSLL</sequence>
<dbReference type="Pfam" id="PF02902">
    <property type="entry name" value="Peptidase_C48"/>
    <property type="match status" value="1"/>
</dbReference>
<feature type="compositionally biased region" description="Low complexity" evidence="5">
    <location>
        <begin position="337"/>
        <end position="349"/>
    </location>
</feature>
<feature type="region of interest" description="Disordered" evidence="5">
    <location>
        <begin position="1272"/>
        <end position="1295"/>
    </location>
</feature>
<feature type="compositionally biased region" description="Polar residues" evidence="5">
    <location>
        <begin position="440"/>
        <end position="449"/>
    </location>
</feature>
<evidence type="ECO:0000256" key="5">
    <source>
        <dbReference type="SAM" id="MobiDB-lite"/>
    </source>
</evidence>
<dbReference type="PROSITE" id="PS50600">
    <property type="entry name" value="ULP_PROTEASE"/>
    <property type="match status" value="1"/>
</dbReference>
<feature type="compositionally biased region" description="Polar residues" evidence="5">
    <location>
        <begin position="535"/>
        <end position="547"/>
    </location>
</feature>
<feature type="compositionally biased region" description="Basic and acidic residues" evidence="5">
    <location>
        <begin position="355"/>
        <end position="365"/>
    </location>
</feature>
<accession>A0A0J8UB09</accession>
<feature type="compositionally biased region" description="Basic and acidic residues" evidence="5">
    <location>
        <begin position="404"/>
        <end position="418"/>
    </location>
</feature>
<dbReference type="GO" id="GO:0016929">
    <property type="term" value="F:deSUMOylase activity"/>
    <property type="evidence" value="ECO:0007669"/>
    <property type="project" value="TreeGrafter"/>
</dbReference>
<proteinExistence type="inferred from homology"/>
<keyword evidence="3" id="KW-0378">Hydrolase</keyword>
<feature type="region of interest" description="Disordered" evidence="5">
    <location>
        <begin position="528"/>
        <end position="552"/>
    </location>
</feature>
<feature type="compositionally biased region" description="Basic and acidic residues" evidence="5">
    <location>
        <begin position="1120"/>
        <end position="1134"/>
    </location>
</feature>
<keyword evidence="2 7" id="KW-0645">Protease</keyword>
<feature type="region of interest" description="Disordered" evidence="5">
    <location>
        <begin position="279"/>
        <end position="299"/>
    </location>
</feature>
<dbReference type="SUPFAM" id="SSF54001">
    <property type="entry name" value="Cysteine proteinases"/>
    <property type="match status" value="1"/>
</dbReference>
<evidence type="ECO:0000313" key="8">
    <source>
        <dbReference type="Proteomes" id="UP000054563"/>
    </source>
</evidence>
<feature type="compositionally biased region" description="Polar residues" evidence="5">
    <location>
        <begin position="279"/>
        <end position="295"/>
    </location>
</feature>
<feature type="region of interest" description="Disordered" evidence="5">
    <location>
        <begin position="833"/>
        <end position="929"/>
    </location>
</feature>
<dbReference type="InterPro" id="IPR038765">
    <property type="entry name" value="Papain-like_cys_pep_sf"/>
</dbReference>
<gene>
    <name evidence="7" type="ORF">CIHG_02054</name>
</gene>
<feature type="region of interest" description="Disordered" evidence="5">
    <location>
        <begin position="614"/>
        <end position="644"/>
    </location>
</feature>
<feature type="region of interest" description="Disordered" evidence="5">
    <location>
        <begin position="319"/>
        <end position="453"/>
    </location>
</feature>
<dbReference type="STRING" id="396776.A0A0J8UB09"/>
<evidence type="ECO:0000256" key="3">
    <source>
        <dbReference type="ARBA" id="ARBA00022801"/>
    </source>
</evidence>
<dbReference type="OrthoDB" id="1939479at2759"/>
<dbReference type="InterPro" id="IPR003653">
    <property type="entry name" value="Peptidase_C48_C"/>
</dbReference>
<evidence type="ECO:0000256" key="2">
    <source>
        <dbReference type="ARBA" id="ARBA00022670"/>
    </source>
</evidence>
<dbReference type="PANTHER" id="PTHR12606:SF141">
    <property type="entry name" value="GH15225P-RELATED"/>
    <property type="match status" value="1"/>
</dbReference>
<feature type="region of interest" description="Disordered" evidence="5">
    <location>
        <begin position="494"/>
        <end position="516"/>
    </location>
</feature>
<organism evidence="7 8">
    <name type="scientific">Coccidioides immitis H538.4</name>
    <dbReference type="NCBI Taxonomy" id="396776"/>
    <lineage>
        <taxon>Eukaryota</taxon>
        <taxon>Fungi</taxon>
        <taxon>Dikarya</taxon>
        <taxon>Ascomycota</taxon>
        <taxon>Pezizomycotina</taxon>
        <taxon>Eurotiomycetes</taxon>
        <taxon>Eurotiomycetidae</taxon>
        <taxon>Onygenales</taxon>
        <taxon>Onygenaceae</taxon>
        <taxon>Coccidioides</taxon>
    </lineage>
</organism>
<feature type="compositionally biased region" description="Polar residues" evidence="5">
    <location>
        <begin position="860"/>
        <end position="874"/>
    </location>
</feature>
<dbReference type="GO" id="GO:0006508">
    <property type="term" value="P:proteolysis"/>
    <property type="evidence" value="ECO:0007669"/>
    <property type="project" value="UniProtKB-KW"/>
</dbReference>
<evidence type="ECO:0000313" key="7">
    <source>
        <dbReference type="EMBL" id="KMU84268.1"/>
    </source>
</evidence>
<feature type="compositionally biased region" description="Polar residues" evidence="5">
    <location>
        <begin position="319"/>
        <end position="330"/>
    </location>
</feature>
<feature type="domain" description="Ubiquitin-like protease family profile" evidence="6">
    <location>
        <begin position="1325"/>
        <end position="1495"/>
    </location>
</feature>
<evidence type="ECO:0000256" key="1">
    <source>
        <dbReference type="ARBA" id="ARBA00005234"/>
    </source>
</evidence>
<evidence type="ECO:0000256" key="4">
    <source>
        <dbReference type="ARBA" id="ARBA00022807"/>
    </source>
</evidence>
<comment type="similarity">
    <text evidence="1">Belongs to the peptidase C48 family.</text>
</comment>
<dbReference type="GO" id="GO:0005634">
    <property type="term" value="C:nucleus"/>
    <property type="evidence" value="ECO:0007669"/>
    <property type="project" value="TreeGrafter"/>
</dbReference>
<dbReference type="VEuPathDB" id="FungiDB:CIHG_02054"/>
<dbReference type="GO" id="GO:0016926">
    <property type="term" value="P:protein desumoylation"/>
    <property type="evidence" value="ECO:0007669"/>
    <property type="project" value="TreeGrafter"/>
</dbReference>
<dbReference type="PANTHER" id="PTHR12606">
    <property type="entry name" value="SENTRIN/SUMO-SPECIFIC PROTEASE"/>
    <property type="match status" value="1"/>
</dbReference>
<feature type="region of interest" description="Disordered" evidence="5">
    <location>
        <begin position="1071"/>
        <end position="1200"/>
    </location>
</feature>
<evidence type="ECO:0000259" key="6">
    <source>
        <dbReference type="PROSITE" id="PS50600"/>
    </source>
</evidence>
<feature type="compositionally biased region" description="Basic and acidic residues" evidence="5">
    <location>
        <begin position="848"/>
        <end position="859"/>
    </location>
</feature>
<dbReference type="EMBL" id="DS016985">
    <property type="protein sequence ID" value="KMU84268.1"/>
    <property type="molecule type" value="Genomic_DNA"/>
</dbReference>
<feature type="compositionally biased region" description="Low complexity" evidence="5">
    <location>
        <begin position="1091"/>
        <end position="1105"/>
    </location>
</feature>
<protein>
    <submittedName>
        <fullName evidence="7">Ulp1 protease family protein</fullName>
    </submittedName>
</protein>
<dbReference type="Proteomes" id="UP000054563">
    <property type="component" value="Unassembled WGS sequence"/>
</dbReference>
<keyword evidence="4" id="KW-0788">Thiol protease</keyword>
<name>A0A0J8UB09_COCIT</name>
<feature type="region of interest" description="Disordered" evidence="5">
    <location>
        <begin position="1212"/>
        <end position="1259"/>
    </location>
</feature>
<reference evidence="8" key="1">
    <citation type="journal article" date="2010" name="Genome Res.">
        <title>Population genomic sequencing of Coccidioides fungi reveals recent hybridization and transposon control.</title>
        <authorList>
            <person name="Neafsey D.E."/>
            <person name="Barker B.M."/>
            <person name="Sharpton T.J."/>
            <person name="Stajich J.E."/>
            <person name="Park D.J."/>
            <person name="Whiston E."/>
            <person name="Hung C.-Y."/>
            <person name="McMahan C."/>
            <person name="White J."/>
            <person name="Sykes S."/>
            <person name="Heiman D."/>
            <person name="Young S."/>
            <person name="Zeng Q."/>
            <person name="Abouelleil A."/>
            <person name="Aftuck L."/>
            <person name="Bessette D."/>
            <person name="Brown A."/>
            <person name="FitzGerald M."/>
            <person name="Lui A."/>
            <person name="Macdonald J.P."/>
            <person name="Priest M."/>
            <person name="Orbach M.J."/>
            <person name="Galgiani J.N."/>
            <person name="Kirkland T.N."/>
            <person name="Cole G.T."/>
            <person name="Birren B.W."/>
            <person name="Henn M.R."/>
            <person name="Taylor J.W."/>
            <person name="Rounsley S.D."/>
        </authorList>
    </citation>
    <scope>NUCLEOTIDE SEQUENCE [LARGE SCALE GENOMIC DNA]</scope>
    <source>
        <strain evidence="8">H538.4</strain>
    </source>
</reference>
<feature type="compositionally biased region" description="Polar residues" evidence="5">
    <location>
        <begin position="1135"/>
        <end position="1173"/>
    </location>
</feature>
<dbReference type="Gene3D" id="3.40.395.10">
    <property type="entry name" value="Adenoviral Proteinase, Chain A"/>
    <property type="match status" value="1"/>
</dbReference>